<dbReference type="PANTHER" id="PTHR43570:SF16">
    <property type="entry name" value="ALDEHYDE DEHYDROGENASE TYPE III, ISOFORM Q"/>
    <property type="match status" value="1"/>
</dbReference>
<evidence type="ECO:0000313" key="4">
    <source>
        <dbReference type="Proteomes" id="UP000004995"/>
    </source>
</evidence>
<protein>
    <submittedName>
        <fullName evidence="3">Uncharacterized protein</fullName>
    </submittedName>
</protein>
<dbReference type="GO" id="GO:0016491">
    <property type="term" value="F:oxidoreductase activity"/>
    <property type="evidence" value="ECO:0007669"/>
    <property type="project" value="UniProtKB-KW"/>
</dbReference>
<dbReference type="SUPFAM" id="SSF53720">
    <property type="entry name" value="ALDH-like"/>
    <property type="match status" value="1"/>
</dbReference>
<organism evidence="3 4">
    <name type="scientific">Setaria italica</name>
    <name type="common">Foxtail millet</name>
    <name type="synonym">Panicum italicum</name>
    <dbReference type="NCBI Taxonomy" id="4555"/>
    <lineage>
        <taxon>Eukaryota</taxon>
        <taxon>Viridiplantae</taxon>
        <taxon>Streptophyta</taxon>
        <taxon>Embryophyta</taxon>
        <taxon>Tracheophyta</taxon>
        <taxon>Spermatophyta</taxon>
        <taxon>Magnoliopsida</taxon>
        <taxon>Liliopsida</taxon>
        <taxon>Poales</taxon>
        <taxon>Poaceae</taxon>
        <taxon>PACMAD clade</taxon>
        <taxon>Panicoideae</taxon>
        <taxon>Panicodae</taxon>
        <taxon>Paniceae</taxon>
        <taxon>Cenchrinae</taxon>
        <taxon>Setaria</taxon>
    </lineage>
</organism>
<dbReference type="Gene3D" id="3.40.605.10">
    <property type="entry name" value="Aldehyde Dehydrogenase, Chain A, domain 1"/>
    <property type="match status" value="1"/>
</dbReference>
<dbReference type="STRING" id="4555.A0A0Q3NHN9"/>
<dbReference type="EMBL" id="AGNK02004698">
    <property type="status" value="NOT_ANNOTATED_CDS"/>
    <property type="molecule type" value="Genomic_DNA"/>
</dbReference>
<keyword evidence="1" id="KW-0560">Oxidoreductase</keyword>
<feature type="region of interest" description="Disordered" evidence="2">
    <location>
        <begin position="139"/>
        <end position="165"/>
    </location>
</feature>
<dbReference type="GO" id="GO:0006081">
    <property type="term" value="P:aldehyde metabolic process"/>
    <property type="evidence" value="ECO:0007669"/>
    <property type="project" value="InterPro"/>
</dbReference>
<name>A0A0Q3NHN9_SETIT</name>
<feature type="region of interest" description="Disordered" evidence="2">
    <location>
        <begin position="95"/>
        <end position="117"/>
    </location>
</feature>
<evidence type="ECO:0000256" key="2">
    <source>
        <dbReference type="SAM" id="MobiDB-lite"/>
    </source>
</evidence>
<evidence type="ECO:0000313" key="3">
    <source>
        <dbReference type="EnsemblPlants" id="KQK93896"/>
    </source>
</evidence>
<dbReference type="EnsemblPlants" id="KQK93896">
    <property type="protein sequence ID" value="KQK93896"/>
    <property type="gene ID" value="SETIT_0263072mg"/>
</dbReference>
<dbReference type="Proteomes" id="UP000004995">
    <property type="component" value="Unassembled WGS sequence"/>
</dbReference>
<accession>A0A0Q3NHN9</accession>
<evidence type="ECO:0000256" key="1">
    <source>
        <dbReference type="ARBA" id="ARBA00023002"/>
    </source>
</evidence>
<dbReference type="InterPro" id="IPR016162">
    <property type="entry name" value="Ald_DH_N"/>
</dbReference>
<feature type="compositionally biased region" description="Polar residues" evidence="2">
    <location>
        <begin position="139"/>
        <end position="148"/>
    </location>
</feature>
<dbReference type="AlphaFoldDB" id="A0A0Q3NHN9"/>
<dbReference type="Gramene" id="KQK93896">
    <property type="protein sequence ID" value="KQK93896"/>
    <property type="gene ID" value="SETIT_0263072mg"/>
</dbReference>
<dbReference type="PANTHER" id="PTHR43570">
    <property type="entry name" value="ALDEHYDE DEHYDROGENASE"/>
    <property type="match status" value="1"/>
</dbReference>
<dbReference type="InterPro" id="IPR016161">
    <property type="entry name" value="Ald_DH/histidinol_DH"/>
</dbReference>
<proteinExistence type="predicted"/>
<keyword evidence="4" id="KW-1185">Reference proteome</keyword>
<feature type="compositionally biased region" description="Basic and acidic residues" evidence="2">
    <location>
        <begin position="100"/>
        <end position="110"/>
    </location>
</feature>
<reference evidence="3" key="2">
    <citation type="submission" date="2018-08" db="UniProtKB">
        <authorList>
            <consortium name="EnsemblPlants"/>
        </authorList>
    </citation>
    <scope>IDENTIFICATION</scope>
    <source>
        <strain evidence="3">Yugu1</strain>
    </source>
</reference>
<sequence>MGKAVARHAVACRISYPHDPPCRFAVPLDWKEPMPGSGPCCDPISCLTPPPFPPCPLPPCHRSIVTSPGSRTDSVAVILRLKTMSCTVFGDQTLSKKGGNRRECDEDGMPRHPSRPVSYLPMAAFPLRFRGVRRLHYSQKPSSRATGQQGEGKYQAPATTRRDPRCGDLRASFAAGRTRPAQWRAAQLKGIVKMIDEKEADITAALHDDLAKPHMESYLHE</sequence>
<reference evidence="4" key="1">
    <citation type="journal article" date="2012" name="Nat. Biotechnol.">
        <title>Reference genome sequence of the model plant Setaria.</title>
        <authorList>
            <person name="Bennetzen J.L."/>
            <person name="Schmutz J."/>
            <person name="Wang H."/>
            <person name="Percifield R."/>
            <person name="Hawkins J."/>
            <person name="Pontaroli A.C."/>
            <person name="Estep M."/>
            <person name="Feng L."/>
            <person name="Vaughn J.N."/>
            <person name="Grimwood J."/>
            <person name="Jenkins J."/>
            <person name="Barry K."/>
            <person name="Lindquist E."/>
            <person name="Hellsten U."/>
            <person name="Deshpande S."/>
            <person name="Wang X."/>
            <person name="Wu X."/>
            <person name="Mitros T."/>
            <person name="Triplett J."/>
            <person name="Yang X."/>
            <person name="Ye C.Y."/>
            <person name="Mauro-Herrera M."/>
            <person name="Wang L."/>
            <person name="Li P."/>
            <person name="Sharma M."/>
            <person name="Sharma R."/>
            <person name="Ronald P.C."/>
            <person name="Panaud O."/>
            <person name="Kellogg E.A."/>
            <person name="Brutnell T.P."/>
            <person name="Doust A.N."/>
            <person name="Tuskan G.A."/>
            <person name="Rokhsar D."/>
            <person name="Devos K.M."/>
        </authorList>
    </citation>
    <scope>NUCLEOTIDE SEQUENCE [LARGE SCALE GENOMIC DNA]</scope>
    <source>
        <strain evidence="4">cv. Yugu1</strain>
    </source>
</reference>
<dbReference type="InParanoid" id="A0A0Q3NHN9"/>
<dbReference type="InterPro" id="IPR012394">
    <property type="entry name" value="Aldehyde_DH_NAD(P)"/>
</dbReference>